<dbReference type="InterPro" id="IPR004843">
    <property type="entry name" value="Calcineurin-like_PHP"/>
</dbReference>
<dbReference type="GO" id="GO:0005737">
    <property type="term" value="C:cytoplasm"/>
    <property type="evidence" value="ECO:0007669"/>
    <property type="project" value="TreeGrafter"/>
</dbReference>
<evidence type="ECO:0000313" key="2">
    <source>
        <dbReference type="EMBL" id="NUU75074.1"/>
    </source>
</evidence>
<evidence type="ECO:0000313" key="3">
    <source>
        <dbReference type="Proteomes" id="UP000526125"/>
    </source>
</evidence>
<dbReference type="InterPro" id="IPR050126">
    <property type="entry name" value="Ap4A_hydrolase"/>
</dbReference>
<dbReference type="Gene3D" id="3.60.21.10">
    <property type="match status" value="1"/>
</dbReference>
<dbReference type="InterPro" id="IPR029052">
    <property type="entry name" value="Metallo-depent_PP-like"/>
</dbReference>
<name>A0A7Y6BUF2_9BACL</name>
<dbReference type="PANTHER" id="PTHR42850:SF4">
    <property type="entry name" value="ZINC-DEPENDENT ENDOPOLYPHOSPHATASE"/>
    <property type="match status" value="1"/>
</dbReference>
<dbReference type="PANTHER" id="PTHR42850">
    <property type="entry name" value="METALLOPHOSPHOESTERASE"/>
    <property type="match status" value="1"/>
</dbReference>
<dbReference type="AlphaFoldDB" id="A0A7Y6BUF2"/>
<proteinExistence type="predicted"/>
<reference evidence="2 3" key="1">
    <citation type="submission" date="2020-05" db="EMBL/GenBank/DDBJ databases">
        <title>Genome Sequencing of Type Strains.</title>
        <authorList>
            <person name="Lemaire J.F."/>
            <person name="Inderbitzin P."/>
            <person name="Gregorio O.A."/>
            <person name="Collins S.B."/>
            <person name="Wespe N."/>
            <person name="Knight-Connoni V."/>
        </authorList>
    </citation>
    <scope>NUCLEOTIDE SEQUENCE [LARGE SCALE GENOMIC DNA]</scope>
    <source>
        <strain evidence="2 3">LMG 21957</strain>
    </source>
</reference>
<dbReference type="SUPFAM" id="SSF56300">
    <property type="entry name" value="Metallo-dependent phosphatases"/>
    <property type="match status" value="1"/>
</dbReference>
<dbReference type="Pfam" id="PF00149">
    <property type="entry name" value="Metallophos"/>
    <property type="match status" value="1"/>
</dbReference>
<protein>
    <submittedName>
        <fullName evidence="2">Serine/threonine protein phosphatase</fullName>
    </submittedName>
</protein>
<dbReference type="GO" id="GO:0008803">
    <property type="term" value="F:bis(5'-nucleosyl)-tetraphosphatase (symmetrical) activity"/>
    <property type="evidence" value="ECO:0007669"/>
    <property type="project" value="TreeGrafter"/>
</dbReference>
<feature type="domain" description="Calcineurin-like phosphoesterase" evidence="1">
    <location>
        <begin position="4"/>
        <end position="175"/>
    </location>
</feature>
<dbReference type="GO" id="GO:0016791">
    <property type="term" value="F:phosphatase activity"/>
    <property type="evidence" value="ECO:0007669"/>
    <property type="project" value="TreeGrafter"/>
</dbReference>
<evidence type="ECO:0000259" key="1">
    <source>
        <dbReference type="Pfam" id="PF00149"/>
    </source>
</evidence>
<accession>A0A7Y6BUF2</accession>
<sequence length="232" mass="27358">MKYFMTDVHGEYKGLELLLRYAEIDFTSDQLVFGGDSINRGRQSGKVIKRVKELTEAYPQNVVALIGNHEEMMRDYYQRGNVLWLSHGGKDTIRDLEKTFPNEKVRTEHIEWASNLPLVYEDDEFVYTHAGLNPFEPLDKQSRDIIWMSEFDFYSISKEDLMSLTQRRPVVHGHTPCERIYFDGSRLNCDMGSNTYMIEEERGLGLVNLTEMTYLVYRQYHTKIEKREIARF</sequence>
<comment type="caution">
    <text evidence="2">The sequence shown here is derived from an EMBL/GenBank/DDBJ whole genome shotgun (WGS) entry which is preliminary data.</text>
</comment>
<dbReference type="Proteomes" id="UP000526125">
    <property type="component" value="Unassembled WGS sequence"/>
</dbReference>
<organism evidence="2 3">
    <name type="scientific">Paenibacillus xylanilyticus</name>
    <dbReference type="NCBI Taxonomy" id="248903"/>
    <lineage>
        <taxon>Bacteria</taxon>
        <taxon>Bacillati</taxon>
        <taxon>Bacillota</taxon>
        <taxon>Bacilli</taxon>
        <taxon>Bacillales</taxon>
        <taxon>Paenibacillaceae</taxon>
        <taxon>Paenibacillus</taxon>
    </lineage>
</organism>
<dbReference type="GO" id="GO:0110154">
    <property type="term" value="P:RNA decapping"/>
    <property type="evidence" value="ECO:0007669"/>
    <property type="project" value="TreeGrafter"/>
</dbReference>
<gene>
    <name evidence="2" type="ORF">HP552_07450</name>
</gene>
<keyword evidence="3" id="KW-1185">Reference proteome</keyword>
<dbReference type="EMBL" id="JABMCB010000165">
    <property type="protein sequence ID" value="NUU75074.1"/>
    <property type="molecule type" value="Genomic_DNA"/>
</dbReference>